<dbReference type="Proteomes" id="UP000215453">
    <property type="component" value="Chromosome 9"/>
</dbReference>
<organism evidence="2 3">
    <name type="scientific">Zymoseptoria tritici ST99CH_1A5</name>
    <dbReference type="NCBI Taxonomy" id="1276529"/>
    <lineage>
        <taxon>Eukaryota</taxon>
        <taxon>Fungi</taxon>
        <taxon>Dikarya</taxon>
        <taxon>Ascomycota</taxon>
        <taxon>Pezizomycotina</taxon>
        <taxon>Dothideomycetes</taxon>
        <taxon>Dothideomycetidae</taxon>
        <taxon>Mycosphaerellales</taxon>
        <taxon>Mycosphaerellaceae</taxon>
        <taxon>Zymoseptoria</taxon>
    </lineage>
</organism>
<feature type="region of interest" description="Disordered" evidence="1">
    <location>
        <begin position="216"/>
        <end position="281"/>
    </location>
</feature>
<protein>
    <submittedName>
        <fullName evidence="2">Uncharacterized protein</fullName>
    </submittedName>
</protein>
<feature type="compositionally biased region" description="Polar residues" evidence="1">
    <location>
        <begin position="246"/>
        <end position="260"/>
    </location>
</feature>
<dbReference type="AlphaFoldDB" id="A0A1Y6LTQ6"/>
<accession>A0A1Y6LTQ6</accession>
<reference evidence="2 3" key="1">
    <citation type="submission" date="2016-10" db="EMBL/GenBank/DDBJ databases">
        <authorList>
            <person name="Varghese N."/>
        </authorList>
    </citation>
    <scope>NUCLEOTIDE SEQUENCE [LARGE SCALE GENOMIC DNA]</scope>
</reference>
<evidence type="ECO:0000256" key="1">
    <source>
        <dbReference type="SAM" id="MobiDB-lite"/>
    </source>
</evidence>
<sequence length="281" mass="31061">MSVYLMGSHMLGLLYEQHRNYNDQLALNHQSLGKLYSKLAKAEKVLAEQKDPPMNRVNRKKWQYTKALTKRNIENLDFRSRMLQDNIRQCNDLIASVEHQGSCRTAESGSWSAHYPSTPYPFSPFTPGAYSHWPSMSQGSTSTEQECQPQYWDLSMIPERRPLSPHSSLNDSGYYEPPAVALGVDEDPSGGSTHVYAHELMSPMFASTRSIAAAVGPERNKVSEVRAPTSPTKSGASQHKRCFSADNPTSFTAESHASTPSKKRGVSVGPAATSPARQARG</sequence>
<name>A0A1Y6LTQ6_ZYMTR</name>
<dbReference type="EMBL" id="LT882684">
    <property type="protein sequence ID" value="SMY27793.1"/>
    <property type="molecule type" value="Genomic_DNA"/>
</dbReference>
<proteinExistence type="predicted"/>
<gene>
    <name evidence="2" type="ORF">ZT1A5_G9238</name>
</gene>
<evidence type="ECO:0000313" key="2">
    <source>
        <dbReference type="EMBL" id="SMY27793.1"/>
    </source>
</evidence>
<evidence type="ECO:0000313" key="3">
    <source>
        <dbReference type="Proteomes" id="UP000215453"/>
    </source>
</evidence>